<proteinExistence type="inferred from homology"/>
<comment type="caution">
    <text evidence="9">The sequence shown here is derived from an EMBL/GenBank/DDBJ whole genome shotgun (WGS) entry which is preliminary data.</text>
</comment>
<evidence type="ECO:0000256" key="7">
    <source>
        <dbReference type="ARBA" id="ARBA00030836"/>
    </source>
</evidence>
<comment type="similarity">
    <text evidence="1">Belongs to the peptidase C15 family.</text>
</comment>
<dbReference type="Proteomes" id="UP001205867">
    <property type="component" value="Unassembled WGS sequence"/>
</dbReference>
<evidence type="ECO:0000256" key="5">
    <source>
        <dbReference type="ARBA" id="ARBA00022801"/>
    </source>
</evidence>
<organism evidence="9 10">
    <name type="scientific">Micrococcus luteus</name>
    <name type="common">Micrococcus lysodeikticus</name>
    <dbReference type="NCBI Taxonomy" id="1270"/>
    <lineage>
        <taxon>Bacteria</taxon>
        <taxon>Bacillati</taxon>
        <taxon>Actinomycetota</taxon>
        <taxon>Actinomycetes</taxon>
        <taxon>Micrococcales</taxon>
        <taxon>Micrococcaceae</taxon>
        <taxon>Micrococcus</taxon>
    </lineage>
</organism>
<dbReference type="InterPro" id="IPR036440">
    <property type="entry name" value="Peptidase_C15-like_sf"/>
</dbReference>
<dbReference type="AlphaFoldDB" id="A0AAP3ALW7"/>
<reference evidence="9" key="1">
    <citation type="submission" date="2023-06" db="EMBL/GenBank/DDBJ databases">
        <title>lsaBGC provides a comprehensive framework for evolutionary analysis of biosynthetic gene clusters within focal taxa.</title>
        <authorList>
            <person name="Salamzade R."/>
            <person name="Sandstrom S."/>
            <person name="Kalan L.R."/>
        </authorList>
    </citation>
    <scope>NUCLEOTIDE SEQUENCE</scope>
    <source>
        <strain evidence="9">P3-SID899</strain>
    </source>
</reference>
<evidence type="ECO:0000256" key="1">
    <source>
        <dbReference type="ARBA" id="ARBA00006641"/>
    </source>
</evidence>
<dbReference type="Pfam" id="PF01470">
    <property type="entry name" value="Peptidase_C15"/>
    <property type="match status" value="1"/>
</dbReference>
<dbReference type="EMBL" id="JALXKZ020000043">
    <property type="protein sequence ID" value="MCV7629897.1"/>
    <property type="molecule type" value="Genomic_DNA"/>
</dbReference>
<evidence type="ECO:0000256" key="3">
    <source>
        <dbReference type="ARBA" id="ARBA00022490"/>
    </source>
</evidence>
<evidence type="ECO:0000256" key="6">
    <source>
        <dbReference type="ARBA" id="ARBA00022807"/>
    </source>
</evidence>
<sequence length="223" mass="22282">MVAMTSRAPAPAARVLLTGFEPFGGDVHNPSIAAARDAVGVLADRGVTAEAVELPCAFGAAGPALTAALDRVRPEVAIAVGLAGGTAAVRVERVAVNLQDARIPDNAGEQPVDRPVRADGPAALFATLPAKRAVAAIRAAGVAAEPSLSAGAFVCNHVMYSLLDAPGTARAAGFIHVPWDAEHRPTPDTPALPAADLARAVAEAALTALAGGPDLDVPGGTLH</sequence>
<evidence type="ECO:0000256" key="4">
    <source>
        <dbReference type="ARBA" id="ARBA00022670"/>
    </source>
</evidence>
<evidence type="ECO:0000256" key="8">
    <source>
        <dbReference type="ARBA" id="ARBA00031559"/>
    </source>
</evidence>
<keyword evidence="5" id="KW-0378">Hydrolase</keyword>
<accession>A0AAP3ALW7</accession>
<protein>
    <recommendedName>
        <fullName evidence="2">Pyrrolidone-carboxylate peptidase</fullName>
    </recommendedName>
    <alternativeName>
        <fullName evidence="7">5-oxoprolyl-peptidase</fullName>
    </alternativeName>
    <alternativeName>
        <fullName evidence="8">Pyroglutamyl-peptidase I</fullName>
    </alternativeName>
</protein>
<keyword evidence="4" id="KW-0645">Protease</keyword>
<keyword evidence="6" id="KW-0788">Thiol protease</keyword>
<dbReference type="PANTHER" id="PTHR23402">
    <property type="entry name" value="PROTEASE FAMILY C15 PYROGLUTAMYL-PEPTIDASE I-RELATED"/>
    <property type="match status" value="1"/>
</dbReference>
<dbReference type="PRINTS" id="PR00706">
    <property type="entry name" value="PYROGLUPTASE"/>
</dbReference>
<dbReference type="PIRSF" id="PIRSF015592">
    <property type="entry name" value="Prld-crbxl_pptds"/>
    <property type="match status" value="1"/>
</dbReference>
<evidence type="ECO:0000313" key="10">
    <source>
        <dbReference type="Proteomes" id="UP001205867"/>
    </source>
</evidence>
<name>A0AAP3ALW7_MICLU</name>
<dbReference type="InterPro" id="IPR016125">
    <property type="entry name" value="Peptidase_C15-like"/>
</dbReference>
<gene>
    <name evidence="9" type="ORF">M3A82_011230</name>
</gene>
<dbReference type="PANTHER" id="PTHR23402:SF1">
    <property type="entry name" value="PYROGLUTAMYL-PEPTIDASE I"/>
    <property type="match status" value="1"/>
</dbReference>
<dbReference type="CDD" id="cd00501">
    <property type="entry name" value="Peptidase_C15"/>
    <property type="match status" value="1"/>
</dbReference>
<dbReference type="Gene3D" id="3.40.630.20">
    <property type="entry name" value="Peptidase C15, pyroglutamyl peptidase I-like"/>
    <property type="match status" value="1"/>
</dbReference>
<evidence type="ECO:0000313" key="9">
    <source>
        <dbReference type="EMBL" id="MCV7629897.1"/>
    </source>
</evidence>
<dbReference type="GO" id="GO:0016920">
    <property type="term" value="F:pyroglutamyl-peptidase activity"/>
    <property type="evidence" value="ECO:0007669"/>
    <property type="project" value="InterPro"/>
</dbReference>
<dbReference type="GO" id="GO:0005829">
    <property type="term" value="C:cytosol"/>
    <property type="evidence" value="ECO:0007669"/>
    <property type="project" value="InterPro"/>
</dbReference>
<keyword evidence="3" id="KW-0963">Cytoplasm</keyword>
<dbReference type="SUPFAM" id="SSF53182">
    <property type="entry name" value="Pyrrolidone carboxyl peptidase (pyroglutamate aminopeptidase)"/>
    <property type="match status" value="1"/>
</dbReference>
<dbReference type="GO" id="GO:0006508">
    <property type="term" value="P:proteolysis"/>
    <property type="evidence" value="ECO:0007669"/>
    <property type="project" value="UniProtKB-KW"/>
</dbReference>
<dbReference type="InterPro" id="IPR000816">
    <property type="entry name" value="Peptidase_C15"/>
</dbReference>
<evidence type="ECO:0000256" key="2">
    <source>
        <dbReference type="ARBA" id="ARBA00019191"/>
    </source>
</evidence>